<sequence length="168" mass="19787">MEKKLSLNWNIYNGKIDKEERYCHNCGKKVEFKDSLKRRQNANGKNIFYFAIYKCPNGHTWNKGIDTFKAKSGLENVDEDFMIQESKYDEIQIAQFKKDGITEIEIYINTLQEKIRIDKFLSSKIQDISREKIVELITKGFIRVNNNQVKSKVNLREKDVVTLLISKI</sequence>
<accession>A0ABS6FZ04</accession>
<dbReference type="Pfam" id="PF01479">
    <property type="entry name" value="S4"/>
    <property type="match status" value="1"/>
</dbReference>
<gene>
    <name evidence="3" type="ORF">KQI88_03490</name>
</gene>
<comment type="caution">
    <text evidence="3">The sequence shown here is derived from an EMBL/GenBank/DDBJ whole genome shotgun (WGS) entry which is preliminary data.</text>
</comment>
<keyword evidence="4" id="KW-1185">Reference proteome</keyword>
<reference evidence="3 4" key="1">
    <citation type="submission" date="2021-06" db="EMBL/GenBank/DDBJ databases">
        <authorList>
            <person name="Sun Q."/>
            <person name="Li D."/>
        </authorList>
    </citation>
    <scope>NUCLEOTIDE SEQUENCE [LARGE SCALE GENOMIC DNA]</scope>
    <source>
        <strain evidence="3 4">MSJ-5</strain>
    </source>
</reference>
<evidence type="ECO:0000259" key="2">
    <source>
        <dbReference type="Pfam" id="PF01479"/>
    </source>
</evidence>
<dbReference type="Proteomes" id="UP000779508">
    <property type="component" value="Unassembled WGS sequence"/>
</dbReference>
<proteinExistence type="predicted"/>
<dbReference type="RefSeq" id="WP_216414956.1">
    <property type="nucleotide sequence ID" value="NZ_JAHLQK010000001.1"/>
</dbReference>
<dbReference type="PROSITE" id="PS50889">
    <property type="entry name" value="S4"/>
    <property type="match status" value="1"/>
</dbReference>
<keyword evidence="1" id="KW-0694">RNA-binding</keyword>
<evidence type="ECO:0000313" key="3">
    <source>
        <dbReference type="EMBL" id="MBU5675477.1"/>
    </source>
</evidence>
<feature type="domain" description="RNA-binding S4" evidence="2">
    <location>
        <begin position="116"/>
        <end position="161"/>
    </location>
</feature>
<dbReference type="EMBL" id="JAHLQK010000001">
    <property type="protein sequence ID" value="MBU5675477.1"/>
    <property type="molecule type" value="Genomic_DNA"/>
</dbReference>
<evidence type="ECO:0000313" key="4">
    <source>
        <dbReference type="Proteomes" id="UP000779508"/>
    </source>
</evidence>
<evidence type="ECO:0000256" key="1">
    <source>
        <dbReference type="PROSITE-ProRule" id="PRU00182"/>
    </source>
</evidence>
<protein>
    <recommendedName>
        <fullName evidence="2">RNA-binding S4 domain-containing protein</fullName>
    </recommendedName>
</protein>
<dbReference type="CDD" id="cd00165">
    <property type="entry name" value="S4"/>
    <property type="match status" value="1"/>
</dbReference>
<name>A0ABS6FZ04_9FIRM</name>
<dbReference type="InterPro" id="IPR002942">
    <property type="entry name" value="S4_RNA-bd"/>
</dbReference>
<organism evidence="3 4">
    <name type="scientific">Alkaliphilus flagellatus</name>
    <dbReference type="NCBI Taxonomy" id="2841507"/>
    <lineage>
        <taxon>Bacteria</taxon>
        <taxon>Bacillati</taxon>
        <taxon>Bacillota</taxon>
        <taxon>Clostridia</taxon>
        <taxon>Peptostreptococcales</taxon>
        <taxon>Natronincolaceae</taxon>
        <taxon>Alkaliphilus</taxon>
    </lineage>
</organism>